<accession>A0A645I8Y7</accession>
<dbReference type="AlphaFoldDB" id="A0A645I8Y7"/>
<dbReference type="EMBL" id="VSSQ01109561">
    <property type="protein sequence ID" value="MPN47795.1"/>
    <property type="molecule type" value="Genomic_DNA"/>
</dbReference>
<evidence type="ECO:0000313" key="2">
    <source>
        <dbReference type="EMBL" id="MPN47795.1"/>
    </source>
</evidence>
<feature type="region of interest" description="Disordered" evidence="1">
    <location>
        <begin position="60"/>
        <end position="80"/>
    </location>
</feature>
<sequence length="80" mass="9252">MRRIIRQNGGKEVAVVSRNIRISNLPDPLNNHGNERYQCADKRHSKEACTRCKTCKETGKVTNTERNEANKEAKERRNTK</sequence>
<name>A0A645I8Y7_9ZZZZ</name>
<comment type="caution">
    <text evidence="2">The sequence shown here is derived from an EMBL/GenBank/DDBJ whole genome shotgun (WGS) entry which is preliminary data.</text>
</comment>
<reference evidence="2" key="1">
    <citation type="submission" date="2019-08" db="EMBL/GenBank/DDBJ databases">
        <authorList>
            <person name="Kucharzyk K."/>
            <person name="Murdoch R.W."/>
            <person name="Higgins S."/>
            <person name="Loffler F."/>
        </authorList>
    </citation>
    <scope>NUCLEOTIDE SEQUENCE</scope>
</reference>
<protein>
    <submittedName>
        <fullName evidence="2">Uncharacterized protein</fullName>
    </submittedName>
</protein>
<evidence type="ECO:0000256" key="1">
    <source>
        <dbReference type="SAM" id="MobiDB-lite"/>
    </source>
</evidence>
<proteinExistence type="predicted"/>
<organism evidence="2">
    <name type="scientific">bioreactor metagenome</name>
    <dbReference type="NCBI Taxonomy" id="1076179"/>
    <lineage>
        <taxon>unclassified sequences</taxon>
        <taxon>metagenomes</taxon>
        <taxon>ecological metagenomes</taxon>
    </lineage>
</organism>
<gene>
    <name evidence="2" type="ORF">SDC9_195399</name>
</gene>